<reference evidence="4" key="1">
    <citation type="journal article" date="2019" name="Int. J. Syst. Evol. Microbiol.">
        <title>The Global Catalogue of Microorganisms (GCM) 10K type strain sequencing project: providing services to taxonomists for standard genome sequencing and annotation.</title>
        <authorList>
            <consortium name="The Broad Institute Genomics Platform"/>
            <consortium name="The Broad Institute Genome Sequencing Center for Infectious Disease"/>
            <person name="Wu L."/>
            <person name="Ma J."/>
        </authorList>
    </citation>
    <scope>NUCLEOTIDE SEQUENCE [LARGE SCALE GENOMIC DNA]</scope>
    <source>
        <strain evidence="4">CCUG 60524</strain>
    </source>
</reference>
<feature type="transmembrane region" description="Helical" evidence="1">
    <location>
        <begin position="12"/>
        <end position="31"/>
    </location>
</feature>
<evidence type="ECO:0000259" key="2">
    <source>
        <dbReference type="Pfam" id="PF07603"/>
    </source>
</evidence>
<evidence type="ECO:0000313" key="4">
    <source>
        <dbReference type="Proteomes" id="UP001597108"/>
    </source>
</evidence>
<feature type="domain" description="Lcl C-terminal" evidence="2">
    <location>
        <begin position="178"/>
        <end position="261"/>
    </location>
</feature>
<evidence type="ECO:0000256" key="1">
    <source>
        <dbReference type="SAM" id="Phobius"/>
    </source>
</evidence>
<name>A0ABW3IR29_9RHOB</name>
<dbReference type="Pfam" id="PF07603">
    <property type="entry name" value="Lcl_C"/>
    <property type="match status" value="1"/>
</dbReference>
<comment type="caution">
    <text evidence="3">The sequence shown here is derived from an EMBL/GenBank/DDBJ whole genome shotgun (WGS) entry which is preliminary data.</text>
</comment>
<keyword evidence="1" id="KW-1133">Transmembrane helix</keyword>
<keyword evidence="1" id="KW-0812">Transmembrane</keyword>
<gene>
    <name evidence="3" type="ORF">ACFQ2S_11785</name>
</gene>
<keyword evidence="1" id="KW-0472">Membrane</keyword>
<dbReference type="Proteomes" id="UP001597108">
    <property type="component" value="Unassembled WGS sequence"/>
</dbReference>
<keyword evidence="4" id="KW-1185">Reference proteome</keyword>
<evidence type="ECO:0000313" key="3">
    <source>
        <dbReference type="EMBL" id="MFD0980331.1"/>
    </source>
</evidence>
<dbReference type="PROSITE" id="PS51257">
    <property type="entry name" value="PROKAR_LIPOPROTEIN"/>
    <property type="match status" value="1"/>
</dbReference>
<dbReference type="InterPro" id="IPR011460">
    <property type="entry name" value="Lcl_C"/>
</dbReference>
<dbReference type="RefSeq" id="WP_386074668.1">
    <property type="nucleotide sequence ID" value="NZ_JBHTJT010000017.1"/>
</dbReference>
<dbReference type="EMBL" id="JBHTJT010000017">
    <property type="protein sequence ID" value="MFD0980331.1"/>
    <property type="molecule type" value="Genomic_DNA"/>
</dbReference>
<organism evidence="3 4">
    <name type="scientific">Tropicimonas aquimaris</name>
    <dbReference type="NCBI Taxonomy" id="914152"/>
    <lineage>
        <taxon>Bacteria</taxon>
        <taxon>Pseudomonadati</taxon>
        <taxon>Pseudomonadota</taxon>
        <taxon>Alphaproteobacteria</taxon>
        <taxon>Rhodobacterales</taxon>
        <taxon>Roseobacteraceae</taxon>
        <taxon>Tropicimonas</taxon>
    </lineage>
</organism>
<sequence>MKASSKFVTSKAIVLGAILIILVACGVIYALRSGIERGSMEKTEFDVAALDKAILAVRKPLRDAGCLYIDLTPPQDQIHGDKSCHAFHADGGDLSYSLSIETCSTKLLSSIFNEPGDRCREIVFAGWHADMKLYTTPTDEGIITWNNGSQNWVATAVLDTTDGLANTERLVSQVDEGAPYKAARACRDRGQNWYMPSRDELHVLFKNRAAIGGFNETGSHPDGRYWSSSEGNQYLAWSQRFSEGHVYFDNKNSMLSIRCVRR</sequence>
<proteinExistence type="predicted"/>
<protein>
    <submittedName>
        <fullName evidence="3">DUF1566 domain-containing protein</fullName>
    </submittedName>
</protein>
<accession>A0ABW3IR29</accession>